<organism evidence="2 3">
    <name type="scientific">Apiospora phragmitis</name>
    <dbReference type="NCBI Taxonomy" id="2905665"/>
    <lineage>
        <taxon>Eukaryota</taxon>
        <taxon>Fungi</taxon>
        <taxon>Dikarya</taxon>
        <taxon>Ascomycota</taxon>
        <taxon>Pezizomycotina</taxon>
        <taxon>Sordariomycetes</taxon>
        <taxon>Xylariomycetidae</taxon>
        <taxon>Amphisphaeriales</taxon>
        <taxon>Apiosporaceae</taxon>
        <taxon>Apiospora</taxon>
    </lineage>
</organism>
<name>A0ABR1T323_9PEZI</name>
<keyword evidence="3" id="KW-1185">Reference proteome</keyword>
<evidence type="ECO:0000313" key="2">
    <source>
        <dbReference type="EMBL" id="KAK8040990.1"/>
    </source>
</evidence>
<dbReference type="Pfam" id="PF20150">
    <property type="entry name" value="2EXR"/>
    <property type="match status" value="1"/>
</dbReference>
<comment type="caution">
    <text evidence="2">The sequence shown here is derived from an EMBL/GenBank/DDBJ whole genome shotgun (WGS) entry which is preliminary data.</text>
</comment>
<dbReference type="Proteomes" id="UP001480595">
    <property type="component" value="Unassembled WGS sequence"/>
</dbReference>
<protein>
    <recommendedName>
        <fullName evidence="1">2EXR domain-containing protein</fullName>
    </recommendedName>
</protein>
<feature type="domain" description="2EXR" evidence="1">
    <location>
        <begin position="24"/>
        <end position="143"/>
    </location>
</feature>
<evidence type="ECO:0000259" key="1">
    <source>
        <dbReference type="Pfam" id="PF20150"/>
    </source>
</evidence>
<proteinExistence type="predicted"/>
<reference evidence="2 3" key="1">
    <citation type="submission" date="2023-01" db="EMBL/GenBank/DDBJ databases">
        <title>Analysis of 21 Apiospora genomes using comparative genomics revels a genus with tremendous synthesis potential of carbohydrate active enzymes and secondary metabolites.</title>
        <authorList>
            <person name="Sorensen T."/>
        </authorList>
    </citation>
    <scope>NUCLEOTIDE SEQUENCE [LARGE SCALE GENOMIC DNA]</scope>
    <source>
        <strain evidence="2 3">CBS 135458</strain>
    </source>
</reference>
<dbReference type="EMBL" id="JAQQWL010000015">
    <property type="protein sequence ID" value="KAK8040990.1"/>
    <property type="molecule type" value="Genomic_DNA"/>
</dbReference>
<accession>A0ABR1T323</accession>
<gene>
    <name evidence="2" type="ORF">PG994_013997</name>
</gene>
<dbReference type="GeneID" id="92098469"/>
<evidence type="ECO:0000313" key="3">
    <source>
        <dbReference type="Proteomes" id="UP001480595"/>
    </source>
</evidence>
<dbReference type="RefSeq" id="XP_066708535.1">
    <property type="nucleotide sequence ID" value="XM_066865406.1"/>
</dbReference>
<sequence length="334" mass="38213">MEKGRGRRATASKRRAETQPLDHFHLFPKLPLEIQLMVWSIWRQDVPVIRHHMSLFDETRFYGALNPATKEFVRVPARSAASDQDDPLDPMEYKIRFTNQVQTMQGKYDDPLGIAYRSPSVSHEPGFRHLKPAFVWVNFEKDIFTIQNIDHRHSGSFRFLMHNIGSKVPKPLAPDHWASRIQTLALQTECQPPSEYGRHSFSRSMEYGQGPKFSRPLFMGIDDQVLQIMASLKRILLVMKGFAVCELVGPLMRVTDNPGGYLDYAAIQAAHKEEKGDTFMHYGIRRYDDWCAAQLSSSEIVGELRQKLDGMGKQGVEVKLVVDMLVGVPTHIYV</sequence>
<dbReference type="InterPro" id="IPR045518">
    <property type="entry name" value="2EXR"/>
</dbReference>